<dbReference type="InterPro" id="IPR036941">
    <property type="entry name" value="Rcpt_L-dom_sf"/>
</dbReference>
<keyword evidence="3" id="KW-0325">Glycoprotein</keyword>
<dbReference type="InterPro" id="IPR000494">
    <property type="entry name" value="Rcpt_L-dom"/>
</dbReference>
<reference evidence="6" key="1">
    <citation type="submission" date="2022-11" db="UniProtKB">
        <authorList>
            <consortium name="WormBaseParasite"/>
        </authorList>
    </citation>
    <scope>IDENTIFICATION</scope>
</reference>
<keyword evidence="5" id="KW-1185">Reference proteome</keyword>
<dbReference type="Gene3D" id="2.10.220.10">
    <property type="entry name" value="Hormone Receptor, Insulin-like Growth Factor Receptor 1, Chain A, domain 2"/>
    <property type="match status" value="1"/>
</dbReference>
<dbReference type="InterPro" id="IPR003961">
    <property type="entry name" value="FN3_dom"/>
</dbReference>
<dbReference type="AlphaFoldDB" id="A0A914Z837"/>
<dbReference type="Pfam" id="PF01030">
    <property type="entry name" value="Recep_L_domain"/>
    <property type="match status" value="1"/>
</dbReference>
<comment type="subcellular location">
    <subcellularLocation>
        <location evidence="1">Membrane</location>
        <topology evidence="1">Single-pass type I membrane protein</topology>
    </subcellularLocation>
</comment>
<evidence type="ECO:0000256" key="1">
    <source>
        <dbReference type="ARBA" id="ARBA00004479"/>
    </source>
</evidence>
<dbReference type="SUPFAM" id="SSF49265">
    <property type="entry name" value="Fibronectin type III"/>
    <property type="match status" value="2"/>
</dbReference>
<keyword evidence="2" id="KW-0808">Transferase</keyword>
<dbReference type="GO" id="GO:0016020">
    <property type="term" value="C:membrane"/>
    <property type="evidence" value="ECO:0007669"/>
    <property type="project" value="UniProtKB-SubCell"/>
</dbReference>
<dbReference type="CDD" id="cd00063">
    <property type="entry name" value="FN3"/>
    <property type="match status" value="1"/>
</dbReference>
<dbReference type="Gene3D" id="2.60.40.10">
    <property type="entry name" value="Immunoglobulins"/>
    <property type="match status" value="2"/>
</dbReference>
<dbReference type="Pfam" id="PF00757">
    <property type="entry name" value="Furin-like"/>
    <property type="match status" value="1"/>
</dbReference>
<evidence type="ECO:0000313" key="5">
    <source>
        <dbReference type="Proteomes" id="UP000887577"/>
    </source>
</evidence>
<organism evidence="5 6">
    <name type="scientific">Panagrolaimus superbus</name>
    <dbReference type="NCBI Taxonomy" id="310955"/>
    <lineage>
        <taxon>Eukaryota</taxon>
        <taxon>Metazoa</taxon>
        <taxon>Ecdysozoa</taxon>
        <taxon>Nematoda</taxon>
        <taxon>Chromadorea</taxon>
        <taxon>Rhabditida</taxon>
        <taxon>Tylenchina</taxon>
        <taxon>Panagrolaimomorpha</taxon>
        <taxon>Panagrolaimoidea</taxon>
        <taxon>Panagrolaimidae</taxon>
        <taxon>Panagrolaimus</taxon>
    </lineage>
</organism>
<feature type="domain" description="Fibronectin type-III" evidence="4">
    <location>
        <begin position="236"/>
        <end position="341"/>
    </location>
</feature>
<feature type="domain" description="Fibronectin type-III" evidence="4">
    <location>
        <begin position="359"/>
        <end position="553"/>
    </location>
</feature>
<evidence type="ECO:0000256" key="2">
    <source>
        <dbReference type="ARBA" id="ARBA00023137"/>
    </source>
</evidence>
<dbReference type="PANTHER" id="PTHR46957">
    <property type="entry name" value="CYTOKINE RECEPTOR"/>
    <property type="match status" value="1"/>
</dbReference>
<dbReference type="WBParaSite" id="PSU_v2.g8844.t1">
    <property type="protein sequence ID" value="PSU_v2.g8844.t1"/>
    <property type="gene ID" value="PSU_v2.g8844"/>
</dbReference>
<dbReference type="InterPro" id="IPR050713">
    <property type="entry name" value="RTP_Phos/Ushers"/>
</dbReference>
<dbReference type="Gene3D" id="3.80.20.20">
    <property type="entry name" value="Receptor L-domain"/>
    <property type="match status" value="1"/>
</dbReference>
<evidence type="ECO:0000313" key="6">
    <source>
        <dbReference type="WBParaSite" id="PSU_v2.g8844.t1"/>
    </source>
</evidence>
<keyword evidence="2" id="KW-0418">Kinase</keyword>
<dbReference type="InterPro" id="IPR036116">
    <property type="entry name" value="FN3_sf"/>
</dbReference>
<protein>
    <submittedName>
        <fullName evidence="6">Fibronectin type-III domain-containing protein</fullName>
    </submittedName>
</protein>
<accession>A0A914Z837</accession>
<evidence type="ECO:0000256" key="3">
    <source>
        <dbReference type="ARBA" id="ARBA00023180"/>
    </source>
</evidence>
<dbReference type="PANTHER" id="PTHR46957:SF3">
    <property type="entry name" value="CYTOKINE RECEPTOR"/>
    <property type="match status" value="1"/>
</dbReference>
<evidence type="ECO:0000259" key="4">
    <source>
        <dbReference type="SMART" id="SM00060"/>
    </source>
</evidence>
<dbReference type="InterPro" id="IPR006211">
    <property type="entry name" value="Furin-like_Cys-rich_dom"/>
</dbReference>
<name>A0A914Z837_9BILA</name>
<keyword evidence="2" id="KW-0829">Tyrosine-protein kinase</keyword>
<dbReference type="InterPro" id="IPR013783">
    <property type="entry name" value="Ig-like_fold"/>
</dbReference>
<dbReference type="GO" id="GO:0004713">
    <property type="term" value="F:protein tyrosine kinase activity"/>
    <property type="evidence" value="ECO:0007669"/>
    <property type="project" value="UniProtKB-KW"/>
</dbReference>
<dbReference type="Proteomes" id="UP000887577">
    <property type="component" value="Unplaced"/>
</dbReference>
<dbReference type="SMART" id="SM00060">
    <property type="entry name" value="FN3"/>
    <property type="match status" value="2"/>
</dbReference>
<dbReference type="SUPFAM" id="SSF52058">
    <property type="entry name" value="L domain-like"/>
    <property type="match status" value="1"/>
</dbReference>
<sequence>MPFILSWRCSSDTYEYKETRCVTAERCHSLLSVKTELQKERLKWKAFHGKCHYNCPDGFQEDPKNPRNCIICESYCPRKCSGATVQSIGEAMRFSKCNIIVGTLEISVQNPGFSAKAEQFTQAFENIREITGALLIQFSATFTSLHMFKNLEIIHGNKLINKRYALSVMDLENLQQLFSPEVEQKLQIRNGLVNFQNNNKLCYSRIIQFVKNINLKQNVTDNDISKFSNGDKAICEEIPLPVSVIKNFTFGFTLKWSKFNTSDMDQRKFLGYIVYHKKVDRIDSKLQIDDDRSACGDSWKLKFLPENENENVQDVTCLVEDLDPNTLYAYYVQTKTIHHSGAKNAISKIGFVKTLFDTPEEPRLKRYEALGSSKIVLEWDPPIKTNGKITHYILMWNAKSIGSDNRDPCGMHSAVKKSLSKSIISEGTCAADKGCCKCDGKNNSDHEKTTFKKLNQNNGQMEPEKSALLMQQPTNVKEVTEDVNTSKVRTIRSIVGAKQPKKPKAEIIYPEIYNENITYGIANISSTRVILTGLNHFTEYSIQIRACQDITVPENSCSKQAAFRIVQTQPIPENDIIDLNSIKVFPYIVNGTEQGDSRVISLKIPADPNGVILGFKFKIWRKNEEKTHAERCITKKNLYIIMEFWYLD</sequence>
<proteinExistence type="predicted"/>